<reference evidence="1 2" key="1">
    <citation type="submission" date="2018-06" db="EMBL/GenBank/DDBJ databases">
        <authorList>
            <consortium name="Pathogen Informatics"/>
            <person name="Doyle S."/>
        </authorList>
    </citation>
    <scope>NUCLEOTIDE SEQUENCE [LARGE SCALE GENOMIC DNA]</scope>
    <source>
        <strain evidence="1 2">NCTC12224</strain>
    </source>
</reference>
<accession>A0A380K9D4</accession>
<keyword evidence="2" id="KW-1185">Reference proteome</keyword>
<dbReference type="EMBL" id="UHFN01000007">
    <property type="protein sequence ID" value="SUN61531.1"/>
    <property type="molecule type" value="Genomic_DNA"/>
</dbReference>
<proteinExistence type="predicted"/>
<gene>
    <name evidence="1" type="ORF">NCTC12224_01503</name>
</gene>
<organism evidence="1 2">
    <name type="scientific">Streptococcus hyointestinalis</name>
    <dbReference type="NCBI Taxonomy" id="1337"/>
    <lineage>
        <taxon>Bacteria</taxon>
        <taxon>Bacillati</taxon>
        <taxon>Bacillota</taxon>
        <taxon>Bacilli</taxon>
        <taxon>Lactobacillales</taxon>
        <taxon>Streptococcaceae</taxon>
        <taxon>Streptococcus</taxon>
    </lineage>
</organism>
<protein>
    <submittedName>
        <fullName evidence="1">Uncharacterized protein</fullName>
    </submittedName>
</protein>
<evidence type="ECO:0000313" key="2">
    <source>
        <dbReference type="Proteomes" id="UP000254924"/>
    </source>
</evidence>
<name>A0A380K9D4_9STRE</name>
<evidence type="ECO:0000313" key="1">
    <source>
        <dbReference type="EMBL" id="SUN61531.1"/>
    </source>
</evidence>
<dbReference type="Proteomes" id="UP000254924">
    <property type="component" value="Unassembled WGS sequence"/>
</dbReference>
<dbReference type="AlphaFoldDB" id="A0A380K9D4"/>
<sequence length="49" mass="5553">MLKSIETLNTHKELESLSQGELQQISGGQTYLTTKWSDWFGNRLKGKIG</sequence>